<protein>
    <submittedName>
        <fullName evidence="2">GNAT family N-acetyltransferase</fullName>
    </submittedName>
</protein>
<sequence>MPDQKEIFLREVQDRSDFLPLLLIGDESEEMVKEYMDTGDLYEIIFKGKVAGVCLFTYFDHHVVELKNIGILPEYRSRGLGKTVLHQACHLYKNKKMTEMIAGTANSSIENLAFYQKAGFQFAEIRKGFFLQYPEPIFENGIQAVDMILFKKGLKEE</sequence>
<dbReference type="SUPFAM" id="SSF55729">
    <property type="entry name" value="Acyl-CoA N-acyltransferases (Nat)"/>
    <property type="match status" value="1"/>
</dbReference>
<evidence type="ECO:0000313" key="2">
    <source>
        <dbReference type="EMBL" id="UOQ45131.1"/>
    </source>
</evidence>
<dbReference type="InterPro" id="IPR016181">
    <property type="entry name" value="Acyl_CoA_acyltransferase"/>
</dbReference>
<keyword evidence="3" id="KW-1185">Reference proteome</keyword>
<dbReference type="RefSeq" id="WP_244711614.1">
    <property type="nucleotide sequence ID" value="NZ_CP095073.1"/>
</dbReference>
<evidence type="ECO:0000313" key="3">
    <source>
        <dbReference type="Proteomes" id="UP000831787"/>
    </source>
</evidence>
<feature type="domain" description="N-acetyltransferase" evidence="1">
    <location>
        <begin position="5"/>
        <end position="152"/>
    </location>
</feature>
<reference evidence="2 3" key="1">
    <citation type="submission" date="2022-04" db="EMBL/GenBank/DDBJ databases">
        <title>Halobacillus sp. isolated from saltern.</title>
        <authorList>
            <person name="Won M."/>
            <person name="Lee C.-M."/>
            <person name="Woen H.-Y."/>
            <person name="Kwon S.-W."/>
        </authorList>
    </citation>
    <scope>NUCLEOTIDE SEQUENCE [LARGE SCALE GENOMIC DNA]</scope>
    <source>
        <strain evidence="2 3">SSBR10-3</strain>
    </source>
</reference>
<gene>
    <name evidence="2" type="ORF">MUN89_04015</name>
</gene>
<organism evidence="2 3">
    <name type="scientific">Halobacillus salinarum</name>
    <dbReference type="NCBI Taxonomy" id="2932257"/>
    <lineage>
        <taxon>Bacteria</taxon>
        <taxon>Bacillati</taxon>
        <taxon>Bacillota</taxon>
        <taxon>Bacilli</taxon>
        <taxon>Bacillales</taxon>
        <taxon>Bacillaceae</taxon>
        <taxon>Halobacillus</taxon>
    </lineage>
</organism>
<name>A0ABY4ESL1_9BACI</name>
<proteinExistence type="predicted"/>
<dbReference type="Gene3D" id="3.40.630.30">
    <property type="match status" value="1"/>
</dbReference>
<accession>A0ABY4ESL1</accession>
<dbReference type="CDD" id="cd04301">
    <property type="entry name" value="NAT_SF"/>
    <property type="match status" value="1"/>
</dbReference>
<evidence type="ECO:0000259" key="1">
    <source>
        <dbReference type="PROSITE" id="PS51186"/>
    </source>
</evidence>
<dbReference type="PROSITE" id="PS51186">
    <property type="entry name" value="GNAT"/>
    <property type="match status" value="1"/>
</dbReference>
<dbReference type="EMBL" id="CP095073">
    <property type="protein sequence ID" value="UOQ45131.1"/>
    <property type="molecule type" value="Genomic_DNA"/>
</dbReference>
<dbReference type="Pfam" id="PF00583">
    <property type="entry name" value="Acetyltransf_1"/>
    <property type="match status" value="1"/>
</dbReference>
<dbReference type="InterPro" id="IPR000182">
    <property type="entry name" value="GNAT_dom"/>
</dbReference>
<dbReference type="Proteomes" id="UP000831787">
    <property type="component" value="Chromosome"/>
</dbReference>